<evidence type="ECO:0000256" key="1">
    <source>
        <dbReference type="ARBA" id="ARBA00023125"/>
    </source>
</evidence>
<dbReference type="Pfam" id="PF07883">
    <property type="entry name" value="Cupin_2"/>
    <property type="match status" value="1"/>
</dbReference>
<dbReference type="SUPFAM" id="SSF51182">
    <property type="entry name" value="RmlC-like cupins"/>
    <property type="match status" value="1"/>
</dbReference>
<dbReference type="AlphaFoldDB" id="A0A7C9TKN7"/>
<dbReference type="GO" id="GO:0003677">
    <property type="term" value="F:DNA binding"/>
    <property type="evidence" value="ECO:0007669"/>
    <property type="project" value="UniProtKB-KW"/>
</dbReference>
<dbReference type="EMBL" id="JAAGOH010000003">
    <property type="protein sequence ID" value="NDY90446.1"/>
    <property type="molecule type" value="Genomic_DNA"/>
</dbReference>
<dbReference type="PANTHER" id="PTHR46797:SF10">
    <property type="entry name" value="BLR1115 PROTEIN"/>
    <property type="match status" value="1"/>
</dbReference>
<dbReference type="InterPro" id="IPR011051">
    <property type="entry name" value="RmlC_Cupin_sf"/>
</dbReference>
<proteinExistence type="predicted"/>
<organism evidence="3 4">
    <name type="scientific">Ideonella livida</name>
    <dbReference type="NCBI Taxonomy" id="2707176"/>
    <lineage>
        <taxon>Bacteria</taxon>
        <taxon>Pseudomonadati</taxon>
        <taxon>Pseudomonadota</taxon>
        <taxon>Betaproteobacteria</taxon>
        <taxon>Burkholderiales</taxon>
        <taxon>Sphaerotilaceae</taxon>
        <taxon>Ideonella</taxon>
    </lineage>
</organism>
<keyword evidence="1" id="KW-0238">DNA-binding</keyword>
<dbReference type="InterPro" id="IPR013096">
    <property type="entry name" value="Cupin_2"/>
</dbReference>
<evidence type="ECO:0000313" key="3">
    <source>
        <dbReference type="EMBL" id="NDY90446.1"/>
    </source>
</evidence>
<dbReference type="RefSeq" id="WP_163456294.1">
    <property type="nucleotide sequence ID" value="NZ_JAAGOH010000003.1"/>
</dbReference>
<dbReference type="GO" id="GO:0005829">
    <property type="term" value="C:cytosol"/>
    <property type="evidence" value="ECO:0007669"/>
    <property type="project" value="TreeGrafter"/>
</dbReference>
<comment type="caution">
    <text evidence="3">The sequence shown here is derived from an EMBL/GenBank/DDBJ whole genome shotgun (WGS) entry which is preliminary data.</text>
</comment>
<protein>
    <submittedName>
        <fullName evidence="3">Helix-turn-helix transcriptional regulator</fullName>
    </submittedName>
</protein>
<dbReference type="Gene3D" id="1.10.260.40">
    <property type="entry name" value="lambda repressor-like DNA-binding domains"/>
    <property type="match status" value="1"/>
</dbReference>
<sequence length="193" mass="21127">MTLIARRLRQERKRRGWTLEQLAAQAQVSRAMISRIERGEANPSATLLVRLGDALGQSLSALMSEPPAPQASALRRLAEQPQWVDPDTGYVRRMVSPTGVADEVEIIAVDLPAGAQVRFAPTARLRYDQQVLLTAGRLRVQAGSEWFELAPGDCLRMATDGEHGFHNPGTEPARYLVVARGVVVRDPGRDAPA</sequence>
<dbReference type="Gene3D" id="2.60.120.10">
    <property type="entry name" value="Jelly Rolls"/>
    <property type="match status" value="1"/>
</dbReference>
<dbReference type="CDD" id="cd00093">
    <property type="entry name" value="HTH_XRE"/>
    <property type="match status" value="1"/>
</dbReference>
<dbReference type="CDD" id="cd02209">
    <property type="entry name" value="cupin_XRE_C"/>
    <property type="match status" value="1"/>
</dbReference>
<dbReference type="Proteomes" id="UP000484255">
    <property type="component" value="Unassembled WGS sequence"/>
</dbReference>
<dbReference type="InterPro" id="IPR050807">
    <property type="entry name" value="TransReg_Diox_bact_type"/>
</dbReference>
<dbReference type="InterPro" id="IPR014710">
    <property type="entry name" value="RmlC-like_jellyroll"/>
</dbReference>
<dbReference type="SUPFAM" id="SSF47413">
    <property type="entry name" value="lambda repressor-like DNA-binding domains"/>
    <property type="match status" value="1"/>
</dbReference>
<dbReference type="GO" id="GO:0003700">
    <property type="term" value="F:DNA-binding transcription factor activity"/>
    <property type="evidence" value="ECO:0007669"/>
    <property type="project" value="TreeGrafter"/>
</dbReference>
<dbReference type="Pfam" id="PF01381">
    <property type="entry name" value="HTH_3"/>
    <property type="match status" value="1"/>
</dbReference>
<dbReference type="SMART" id="SM00530">
    <property type="entry name" value="HTH_XRE"/>
    <property type="match status" value="1"/>
</dbReference>
<dbReference type="PROSITE" id="PS50943">
    <property type="entry name" value="HTH_CROC1"/>
    <property type="match status" value="1"/>
</dbReference>
<reference evidence="3 4" key="1">
    <citation type="submission" date="2020-02" db="EMBL/GenBank/DDBJ databases">
        <title>Ideonella bacterium strain TBM-1.</title>
        <authorList>
            <person name="Chen W.-M."/>
        </authorList>
    </citation>
    <scope>NUCLEOTIDE SEQUENCE [LARGE SCALE GENOMIC DNA]</scope>
    <source>
        <strain evidence="3 4">TBM-1</strain>
    </source>
</reference>
<accession>A0A7C9TKN7</accession>
<dbReference type="InterPro" id="IPR001387">
    <property type="entry name" value="Cro/C1-type_HTH"/>
</dbReference>
<name>A0A7C9TKN7_9BURK</name>
<dbReference type="InterPro" id="IPR010982">
    <property type="entry name" value="Lambda_DNA-bd_dom_sf"/>
</dbReference>
<dbReference type="PANTHER" id="PTHR46797">
    <property type="entry name" value="HTH-TYPE TRANSCRIPTIONAL REGULATOR"/>
    <property type="match status" value="1"/>
</dbReference>
<evidence type="ECO:0000259" key="2">
    <source>
        <dbReference type="PROSITE" id="PS50943"/>
    </source>
</evidence>
<gene>
    <name evidence="3" type="ORF">G3A44_04450</name>
</gene>
<feature type="domain" description="HTH cro/C1-type" evidence="2">
    <location>
        <begin position="8"/>
        <end position="62"/>
    </location>
</feature>
<keyword evidence="4" id="KW-1185">Reference proteome</keyword>
<evidence type="ECO:0000313" key="4">
    <source>
        <dbReference type="Proteomes" id="UP000484255"/>
    </source>
</evidence>